<evidence type="ECO:0000313" key="2">
    <source>
        <dbReference type="EMBL" id="GKT30124.1"/>
    </source>
</evidence>
<keyword evidence="3" id="KW-1185">Reference proteome</keyword>
<reference evidence="2" key="1">
    <citation type="submission" date="2022-03" db="EMBL/GenBank/DDBJ databases">
        <title>Draft genome sequence of Aduncisulcus paluster, a free-living microaerophilic Fornicata.</title>
        <authorList>
            <person name="Yuyama I."/>
            <person name="Kume K."/>
            <person name="Tamura T."/>
            <person name="Inagaki Y."/>
            <person name="Hashimoto T."/>
        </authorList>
    </citation>
    <scope>NUCLEOTIDE SEQUENCE</scope>
    <source>
        <strain evidence="2">NY0171</strain>
    </source>
</reference>
<organism evidence="2 3">
    <name type="scientific">Aduncisulcus paluster</name>
    <dbReference type="NCBI Taxonomy" id="2918883"/>
    <lineage>
        <taxon>Eukaryota</taxon>
        <taxon>Metamonada</taxon>
        <taxon>Carpediemonas-like organisms</taxon>
        <taxon>Aduncisulcus</taxon>
    </lineage>
</organism>
<dbReference type="Proteomes" id="UP001057375">
    <property type="component" value="Unassembled WGS sequence"/>
</dbReference>
<name>A0ABQ5KC51_9EUKA</name>
<feature type="compositionally biased region" description="Basic residues" evidence="1">
    <location>
        <begin position="33"/>
        <end position="42"/>
    </location>
</feature>
<evidence type="ECO:0000256" key="1">
    <source>
        <dbReference type="SAM" id="MobiDB-lite"/>
    </source>
</evidence>
<proteinExistence type="predicted"/>
<feature type="region of interest" description="Disordered" evidence="1">
    <location>
        <begin position="1"/>
        <end position="42"/>
    </location>
</feature>
<evidence type="ECO:0000313" key="3">
    <source>
        <dbReference type="Proteomes" id="UP001057375"/>
    </source>
</evidence>
<comment type="caution">
    <text evidence="2">The sequence shown here is derived from an EMBL/GenBank/DDBJ whole genome shotgun (WGS) entry which is preliminary data.</text>
</comment>
<protein>
    <submittedName>
        <fullName evidence="2">Uncharacterized protein</fullName>
    </submittedName>
</protein>
<sequence length="42" mass="4654">MTGIHMATPSLDTPREHTSFAEGREQPETATQRNKKGKQTKG</sequence>
<feature type="non-terminal residue" evidence="2">
    <location>
        <position position="42"/>
    </location>
</feature>
<accession>A0ABQ5KC51</accession>
<feature type="compositionally biased region" description="Basic and acidic residues" evidence="1">
    <location>
        <begin position="13"/>
        <end position="27"/>
    </location>
</feature>
<gene>
    <name evidence="2" type="ORF">ADUPG1_001390</name>
</gene>
<dbReference type="EMBL" id="BQXS01001125">
    <property type="protein sequence ID" value="GKT30124.1"/>
    <property type="molecule type" value="Genomic_DNA"/>
</dbReference>